<feature type="compositionally biased region" description="Low complexity" evidence="1">
    <location>
        <begin position="60"/>
        <end position="85"/>
    </location>
</feature>
<sequence length="173" mass="18480">MDWTAEAIDRLRAFWAEGHSTAEIGRRMGISKNAVVGKAHRLNLPARPSPIRREAEGEAASRPAPQPRRQPGAMPAAAPSLAATAPLRDAAPLRRLEASAPVAAASVVAPAPQAMVVRPFPRASTRSCCWPLGEPGTPDFRFCTGNATPGKPYCAEHASVAYVRVRERREDAA</sequence>
<dbReference type="RefSeq" id="WP_133289692.1">
    <property type="nucleotide sequence ID" value="NZ_SMSJ01000020.1"/>
</dbReference>
<protein>
    <submittedName>
        <fullName evidence="2">GcrA cell cycle regulator</fullName>
    </submittedName>
</protein>
<accession>A0A4R5QEW6</accession>
<dbReference type="Pfam" id="PF07750">
    <property type="entry name" value="GcrA"/>
    <property type="match status" value="1"/>
</dbReference>
<organism evidence="2 3">
    <name type="scientific">Dankookia rubra</name>
    <dbReference type="NCBI Taxonomy" id="1442381"/>
    <lineage>
        <taxon>Bacteria</taxon>
        <taxon>Pseudomonadati</taxon>
        <taxon>Pseudomonadota</taxon>
        <taxon>Alphaproteobacteria</taxon>
        <taxon>Acetobacterales</taxon>
        <taxon>Roseomonadaceae</taxon>
        <taxon>Dankookia</taxon>
    </lineage>
</organism>
<comment type="caution">
    <text evidence="2">The sequence shown here is derived from an EMBL/GenBank/DDBJ whole genome shotgun (WGS) entry which is preliminary data.</text>
</comment>
<name>A0A4R5QEW6_9PROT</name>
<dbReference type="Proteomes" id="UP000295096">
    <property type="component" value="Unassembled WGS sequence"/>
</dbReference>
<dbReference type="InterPro" id="IPR011681">
    <property type="entry name" value="GcrA"/>
</dbReference>
<dbReference type="OrthoDB" id="9798071at2"/>
<evidence type="ECO:0000313" key="2">
    <source>
        <dbReference type="EMBL" id="TDH61536.1"/>
    </source>
</evidence>
<proteinExistence type="predicted"/>
<dbReference type="Gene3D" id="1.10.10.60">
    <property type="entry name" value="Homeodomain-like"/>
    <property type="match status" value="1"/>
</dbReference>
<keyword evidence="3" id="KW-1185">Reference proteome</keyword>
<reference evidence="2 3" key="1">
    <citation type="journal article" date="2016" name="J. Microbiol.">
        <title>Dankookia rubra gen. nov., sp. nov., an alphaproteobacterium isolated from sediment of a shallow stream.</title>
        <authorList>
            <person name="Kim W.H."/>
            <person name="Kim D.H."/>
            <person name="Kang K."/>
            <person name="Ahn T.Y."/>
        </authorList>
    </citation>
    <scope>NUCLEOTIDE SEQUENCE [LARGE SCALE GENOMIC DNA]</scope>
    <source>
        <strain evidence="2 3">JCM30602</strain>
    </source>
</reference>
<evidence type="ECO:0000313" key="3">
    <source>
        <dbReference type="Proteomes" id="UP000295096"/>
    </source>
</evidence>
<gene>
    <name evidence="2" type="ORF">E2C06_16410</name>
</gene>
<dbReference type="EMBL" id="SMSJ01000020">
    <property type="protein sequence ID" value="TDH61536.1"/>
    <property type="molecule type" value="Genomic_DNA"/>
</dbReference>
<evidence type="ECO:0000256" key="1">
    <source>
        <dbReference type="SAM" id="MobiDB-lite"/>
    </source>
</evidence>
<feature type="region of interest" description="Disordered" evidence="1">
    <location>
        <begin position="41"/>
        <end position="85"/>
    </location>
</feature>
<dbReference type="AlphaFoldDB" id="A0A4R5QEW6"/>